<dbReference type="Pfam" id="PF13649">
    <property type="entry name" value="Methyltransf_25"/>
    <property type="match status" value="1"/>
</dbReference>
<name>A0A414S4G6_9FIRM</name>
<sequence>MQYNKYKTILEQVSHPQEATVNARNETTKSTTTLDYYNKNAKKFITGTISVDFGTIQNHFLDKLHPGAEILDYGCGSGRDTKYFLEQGCKVTAIDGSQELCKLASEYTGIPVKHMLFRDLDEKEAYDGIWACSSILHVPANELQDIIKKMTNALRAHGIIYTSFKYGTFEGERNGRYFTDMTEETFAKLIQDMDELEIEEQWITSDVRPGRGEEKWLNLILRKE</sequence>
<organism evidence="4 5">
    <name type="scientific">Dorea longicatena</name>
    <dbReference type="NCBI Taxonomy" id="88431"/>
    <lineage>
        <taxon>Bacteria</taxon>
        <taxon>Bacillati</taxon>
        <taxon>Bacillota</taxon>
        <taxon>Clostridia</taxon>
        <taxon>Lachnospirales</taxon>
        <taxon>Lachnospiraceae</taxon>
        <taxon>Dorea</taxon>
    </lineage>
</organism>
<evidence type="ECO:0000256" key="2">
    <source>
        <dbReference type="ARBA" id="ARBA00022679"/>
    </source>
</evidence>
<dbReference type="GO" id="GO:0008168">
    <property type="term" value="F:methyltransferase activity"/>
    <property type="evidence" value="ECO:0007669"/>
    <property type="project" value="UniProtKB-KW"/>
</dbReference>
<dbReference type="InterPro" id="IPR041698">
    <property type="entry name" value="Methyltransf_25"/>
</dbReference>
<dbReference type="AlphaFoldDB" id="A0A414S4G6"/>
<evidence type="ECO:0000256" key="1">
    <source>
        <dbReference type="ARBA" id="ARBA00022603"/>
    </source>
</evidence>
<dbReference type="Proteomes" id="UP000284112">
    <property type="component" value="Unassembled WGS sequence"/>
</dbReference>
<dbReference type="PANTHER" id="PTHR43861">
    <property type="entry name" value="TRANS-ACONITATE 2-METHYLTRANSFERASE-RELATED"/>
    <property type="match status" value="1"/>
</dbReference>
<gene>
    <name evidence="4" type="ORF">DW641_02865</name>
</gene>
<protein>
    <submittedName>
        <fullName evidence="4">Class I SAM-dependent methyltransferase</fullName>
    </submittedName>
</protein>
<dbReference type="EMBL" id="QRHW01000003">
    <property type="protein sequence ID" value="RHG10489.1"/>
    <property type="molecule type" value="Genomic_DNA"/>
</dbReference>
<evidence type="ECO:0000259" key="3">
    <source>
        <dbReference type="Pfam" id="PF13649"/>
    </source>
</evidence>
<dbReference type="GO" id="GO:0032259">
    <property type="term" value="P:methylation"/>
    <property type="evidence" value="ECO:0007669"/>
    <property type="project" value="UniProtKB-KW"/>
</dbReference>
<proteinExistence type="predicted"/>
<evidence type="ECO:0000313" key="4">
    <source>
        <dbReference type="EMBL" id="RHG10489.1"/>
    </source>
</evidence>
<dbReference type="SUPFAM" id="SSF53335">
    <property type="entry name" value="S-adenosyl-L-methionine-dependent methyltransferases"/>
    <property type="match status" value="1"/>
</dbReference>
<dbReference type="CDD" id="cd02440">
    <property type="entry name" value="AdoMet_MTases"/>
    <property type="match status" value="1"/>
</dbReference>
<reference evidence="4 5" key="1">
    <citation type="submission" date="2018-08" db="EMBL/GenBank/DDBJ databases">
        <title>A genome reference for cultivated species of the human gut microbiota.</title>
        <authorList>
            <person name="Zou Y."/>
            <person name="Xue W."/>
            <person name="Luo G."/>
        </authorList>
    </citation>
    <scope>NUCLEOTIDE SEQUENCE [LARGE SCALE GENOMIC DNA]</scope>
    <source>
        <strain evidence="4 5">AM23-13</strain>
    </source>
</reference>
<dbReference type="InterPro" id="IPR029063">
    <property type="entry name" value="SAM-dependent_MTases_sf"/>
</dbReference>
<keyword evidence="2 4" id="KW-0808">Transferase</keyword>
<evidence type="ECO:0000313" key="5">
    <source>
        <dbReference type="Proteomes" id="UP000284112"/>
    </source>
</evidence>
<accession>A0A414S4G6</accession>
<comment type="caution">
    <text evidence="4">The sequence shown here is derived from an EMBL/GenBank/DDBJ whole genome shotgun (WGS) entry which is preliminary data.</text>
</comment>
<feature type="domain" description="Methyltransferase" evidence="3">
    <location>
        <begin position="70"/>
        <end position="158"/>
    </location>
</feature>
<dbReference type="PANTHER" id="PTHR43861:SF1">
    <property type="entry name" value="TRANS-ACONITATE 2-METHYLTRANSFERASE"/>
    <property type="match status" value="1"/>
</dbReference>
<keyword evidence="1 4" id="KW-0489">Methyltransferase</keyword>
<dbReference type="Gene3D" id="3.40.50.150">
    <property type="entry name" value="Vaccinia Virus protein VP39"/>
    <property type="match status" value="1"/>
</dbReference>